<protein>
    <submittedName>
        <fullName evidence="1">Uncharacterized protein</fullName>
    </submittedName>
</protein>
<proteinExistence type="predicted"/>
<organism evidence="1 2">
    <name type="scientific">Durusdinium trenchii</name>
    <dbReference type="NCBI Taxonomy" id="1381693"/>
    <lineage>
        <taxon>Eukaryota</taxon>
        <taxon>Sar</taxon>
        <taxon>Alveolata</taxon>
        <taxon>Dinophyceae</taxon>
        <taxon>Suessiales</taxon>
        <taxon>Symbiodiniaceae</taxon>
        <taxon>Durusdinium</taxon>
    </lineage>
</organism>
<comment type="caution">
    <text evidence="1">The sequence shown here is derived from an EMBL/GenBank/DDBJ whole genome shotgun (WGS) entry which is preliminary data.</text>
</comment>
<accession>A0ABP0PVQ5</accession>
<gene>
    <name evidence="1" type="ORF">CCMP2556_LOCUS39123</name>
</gene>
<feature type="non-terminal residue" evidence="1">
    <location>
        <position position="344"/>
    </location>
</feature>
<sequence length="344" mass="38268">MDVGDLELLASSSQKVFYFVARALSVFLHLAPDWPQNAQAAAHFAEFLTGYKPDEAVRVKFLRQPADRKLLPCTVGYVDGFCKVLIMVAVVTFIYELEPWLNTLLGSTLAPCVFICTWTKEWTEDVLNRPEVRSLLRSFRWIRCSYTYAESPTYHSLLSPSTAERNALTVQVALFYLPGVPLESLDGDLGGVIKSGTSEPLDVNRIPFILEVRSRDDHGVVLWANLTSSGLLGVSRYEYLITSESATEGGTNVLCASVALDMSPQGLQQRLGTAVYEACRTGALNLPQFPNFEPLVKALRQDATSTPELSLKVTVAKHDKLYILRSLARRWMENESTKESAHQA</sequence>
<dbReference type="Proteomes" id="UP001642484">
    <property type="component" value="Unassembled WGS sequence"/>
</dbReference>
<keyword evidence="2" id="KW-1185">Reference proteome</keyword>
<dbReference type="EMBL" id="CAXAMN010023652">
    <property type="protein sequence ID" value="CAK9079457.1"/>
    <property type="molecule type" value="Genomic_DNA"/>
</dbReference>
<reference evidence="1 2" key="1">
    <citation type="submission" date="2024-02" db="EMBL/GenBank/DDBJ databases">
        <authorList>
            <person name="Chen Y."/>
            <person name="Shah S."/>
            <person name="Dougan E. K."/>
            <person name="Thang M."/>
            <person name="Chan C."/>
        </authorList>
    </citation>
    <scope>NUCLEOTIDE SEQUENCE [LARGE SCALE GENOMIC DNA]</scope>
</reference>
<evidence type="ECO:0000313" key="1">
    <source>
        <dbReference type="EMBL" id="CAK9079457.1"/>
    </source>
</evidence>
<name>A0ABP0PVQ5_9DINO</name>
<evidence type="ECO:0000313" key="2">
    <source>
        <dbReference type="Proteomes" id="UP001642484"/>
    </source>
</evidence>